<keyword evidence="1" id="KW-0472">Membrane</keyword>
<keyword evidence="3" id="KW-1185">Reference proteome</keyword>
<evidence type="ECO:0000256" key="1">
    <source>
        <dbReference type="SAM" id="Phobius"/>
    </source>
</evidence>
<name>A0A8J4Y733_CHIOP</name>
<dbReference type="InterPro" id="IPR036259">
    <property type="entry name" value="MFS_trans_sf"/>
</dbReference>
<dbReference type="SUPFAM" id="SSF103473">
    <property type="entry name" value="MFS general substrate transporter"/>
    <property type="match status" value="1"/>
</dbReference>
<reference evidence="2" key="1">
    <citation type="submission" date="2020-07" db="EMBL/GenBank/DDBJ databases">
        <title>The High-quality genome of the commercially important snow crab, Chionoecetes opilio.</title>
        <authorList>
            <person name="Jeong J.-H."/>
            <person name="Ryu S."/>
        </authorList>
    </citation>
    <scope>NUCLEOTIDE SEQUENCE</scope>
    <source>
        <strain evidence="2">MADBK_172401_WGS</strain>
        <tissue evidence="2">Digestive gland</tissue>
    </source>
</reference>
<proteinExistence type="predicted"/>
<accession>A0A8J4Y733</accession>
<dbReference type="Gene3D" id="1.20.1250.20">
    <property type="entry name" value="MFS general substrate transporter like domains"/>
    <property type="match status" value="1"/>
</dbReference>
<evidence type="ECO:0008006" key="4">
    <source>
        <dbReference type="Google" id="ProtNLM"/>
    </source>
</evidence>
<keyword evidence="1" id="KW-1133">Transmembrane helix</keyword>
<feature type="transmembrane region" description="Helical" evidence="1">
    <location>
        <begin position="12"/>
        <end position="33"/>
    </location>
</feature>
<sequence length="128" mass="13833">MKINKVLLPIKAHYFCYMGSMSPIVPSLVVVAVQLGVPVAVMGTVGAASLLLVVVMKPVLAGLADTFPSYRRSIFLMTLAVMVVSHSSLNFVTPMKGRPRVQGQLRLVQGLLDTPPPPPPQWPGRCRI</sequence>
<dbReference type="Proteomes" id="UP000770661">
    <property type="component" value="Unassembled WGS sequence"/>
</dbReference>
<dbReference type="EMBL" id="JACEEZ010011322">
    <property type="protein sequence ID" value="KAG0721349.1"/>
    <property type="molecule type" value="Genomic_DNA"/>
</dbReference>
<dbReference type="EMBL" id="JACEEZ010011322">
    <property type="protein sequence ID" value="KAG0721348.1"/>
    <property type="molecule type" value="Genomic_DNA"/>
</dbReference>
<feature type="transmembrane region" description="Helical" evidence="1">
    <location>
        <begin position="73"/>
        <end position="92"/>
    </location>
</feature>
<organism evidence="2 3">
    <name type="scientific">Chionoecetes opilio</name>
    <name type="common">Atlantic snow crab</name>
    <name type="synonym">Cancer opilio</name>
    <dbReference type="NCBI Taxonomy" id="41210"/>
    <lineage>
        <taxon>Eukaryota</taxon>
        <taxon>Metazoa</taxon>
        <taxon>Ecdysozoa</taxon>
        <taxon>Arthropoda</taxon>
        <taxon>Crustacea</taxon>
        <taxon>Multicrustacea</taxon>
        <taxon>Malacostraca</taxon>
        <taxon>Eumalacostraca</taxon>
        <taxon>Eucarida</taxon>
        <taxon>Decapoda</taxon>
        <taxon>Pleocyemata</taxon>
        <taxon>Brachyura</taxon>
        <taxon>Eubrachyura</taxon>
        <taxon>Majoidea</taxon>
        <taxon>Majidae</taxon>
        <taxon>Chionoecetes</taxon>
    </lineage>
</organism>
<protein>
    <recommendedName>
        <fullName evidence="4">Major facilitator superfamily associated domain-containing protein</fullName>
    </recommendedName>
</protein>
<dbReference type="PANTHER" id="PTHR16172">
    <property type="entry name" value="MAJOR FACILITATOR SUPERFAMILY DOMAIN-CONTAINING PROTEIN 6-LIKE"/>
    <property type="match status" value="1"/>
</dbReference>
<dbReference type="PANTHER" id="PTHR16172:SF37">
    <property type="entry name" value="RE36877P"/>
    <property type="match status" value="1"/>
</dbReference>
<dbReference type="AlphaFoldDB" id="A0A8J4Y733"/>
<evidence type="ECO:0000313" key="3">
    <source>
        <dbReference type="Proteomes" id="UP000770661"/>
    </source>
</evidence>
<dbReference type="GO" id="GO:0016020">
    <property type="term" value="C:membrane"/>
    <property type="evidence" value="ECO:0007669"/>
    <property type="project" value="TreeGrafter"/>
</dbReference>
<feature type="transmembrane region" description="Helical" evidence="1">
    <location>
        <begin position="39"/>
        <end position="61"/>
    </location>
</feature>
<gene>
    <name evidence="2" type="ORF">GWK47_046664</name>
</gene>
<dbReference type="InterPro" id="IPR051717">
    <property type="entry name" value="MFS_MFSD6"/>
</dbReference>
<keyword evidence="1" id="KW-0812">Transmembrane</keyword>
<comment type="caution">
    <text evidence="2">The sequence shown here is derived from an EMBL/GenBank/DDBJ whole genome shotgun (WGS) entry which is preliminary data.</text>
</comment>
<dbReference type="OrthoDB" id="10029266at2759"/>
<evidence type="ECO:0000313" key="2">
    <source>
        <dbReference type="EMBL" id="KAG0721348.1"/>
    </source>
</evidence>